<dbReference type="Gene3D" id="1.10.10.10">
    <property type="entry name" value="Winged helix-like DNA-binding domain superfamily/Winged helix DNA-binding domain"/>
    <property type="match status" value="1"/>
</dbReference>
<dbReference type="SUPFAM" id="SSF46689">
    <property type="entry name" value="Homeodomain-like"/>
    <property type="match status" value="1"/>
</dbReference>
<name>A0ABM8GBR4_9MICO</name>
<dbReference type="PROSITE" id="PS51071">
    <property type="entry name" value="HTH_RPIR"/>
    <property type="match status" value="1"/>
</dbReference>
<protein>
    <recommendedName>
        <fullName evidence="1">HTH rpiR-type domain-containing protein</fullName>
    </recommendedName>
</protein>
<evidence type="ECO:0000313" key="2">
    <source>
        <dbReference type="EMBL" id="BDZ45658.1"/>
    </source>
</evidence>
<dbReference type="PANTHER" id="PTHR30514:SF18">
    <property type="entry name" value="RPIR-FAMILY TRANSCRIPTIONAL REGULATOR"/>
    <property type="match status" value="1"/>
</dbReference>
<dbReference type="Pfam" id="PF01418">
    <property type="entry name" value="HTH_6"/>
    <property type="match status" value="1"/>
</dbReference>
<gene>
    <name evidence="2" type="ORF">GCM10025866_15670</name>
</gene>
<dbReference type="InterPro" id="IPR000281">
    <property type="entry name" value="HTH_RpiR"/>
</dbReference>
<dbReference type="InterPro" id="IPR036388">
    <property type="entry name" value="WH-like_DNA-bd_sf"/>
</dbReference>
<dbReference type="EMBL" id="AP027731">
    <property type="protein sequence ID" value="BDZ45658.1"/>
    <property type="molecule type" value="Genomic_DNA"/>
</dbReference>
<dbReference type="InterPro" id="IPR047640">
    <property type="entry name" value="RpiR-like"/>
</dbReference>
<sequence>MADLIRSRPQDIALYNSSELAALAGVSKATVSRLFRRLGFSGSQEVRESLRAQRTAGVPVDLDPGQAMDERLAAQLRQDLENLGRLYASLDPRAVTEVASRIATARRVLVLGFRSGFLSRCNCAPSSRRCATACTSRPSRASRWARSWKVSRLAMWCCWSACSAVRRASPGSCRRWRSPRRPA</sequence>
<keyword evidence="3" id="KW-1185">Reference proteome</keyword>
<dbReference type="InterPro" id="IPR009057">
    <property type="entry name" value="Homeodomain-like_sf"/>
</dbReference>
<reference evidence="3" key="1">
    <citation type="journal article" date="2019" name="Int. J. Syst. Evol. Microbiol.">
        <title>The Global Catalogue of Microorganisms (GCM) 10K type strain sequencing project: providing services to taxonomists for standard genome sequencing and annotation.</title>
        <authorList>
            <consortium name="The Broad Institute Genomics Platform"/>
            <consortium name="The Broad Institute Genome Sequencing Center for Infectious Disease"/>
            <person name="Wu L."/>
            <person name="Ma J."/>
        </authorList>
    </citation>
    <scope>NUCLEOTIDE SEQUENCE [LARGE SCALE GENOMIC DNA]</scope>
    <source>
        <strain evidence="3">NBRC 108725</strain>
    </source>
</reference>
<organism evidence="2 3">
    <name type="scientific">Naasia aerilata</name>
    <dbReference type="NCBI Taxonomy" id="1162966"/>
    <lineage>
        <taxon>Bacteria</taxon>
        <taxon>Bacillati</taxon>
        <taxon>Actinomycetota</taxon>
        <taxon>Actinomycetes</taxon>
        <taxon>Micrococcales</taxon>
        <taxon>Microbacteriaceae</taxon>
        <taxon>Naasia</taxon>
    </lineage>
</organism>
<accession>A0ABM8GBR4</accession>
<proteinExistence type="predicted"/>
<feature type="domain" description="HTH rpiR-type" evidence="1">
    <location>
        <begin position="1"/>
        <end position="57"/>
    </location>
</feature>
<dbReference type="PANTHER" id="PTHR30514">
    <property type="entry name" value="GLUCOKINASE"/>
    <property type="match status" value="1"/>
</dbReference>
<dbReference type="Proteomes" id="UP001321498">
    <property type="component" value="Chromosome"/>
</dbReference>
<evidence type="ECO:0000259" key="1">
    <source>
        <dbReference type="PROSITE" id="PS51071"/>
    </source>
</evidence>
<evidence type="ECO:0000313" key="3">
    <source>
        <dbReference type="Proteomes" id="UP001321498"/>
    </source>
</evidence>